<evidence type="ECO:0000259" key="12">
    <source>
        <dbReference type="PROSITE" id="PS50110"/>
    </source>
</evidence>
<dbReference type="InterPro" id="IPR016032">
    <property type="entry name" value="Sig_transdc_resp-reg_C-effctor"/>
</dbReference>
<dbReference type="Proteomes" id="UP000198793">
    <property type="component" value="Unassembled WGS sequence"/>
</dbReference>
<dbReference type="SUPFAM" id="SSF46894">
    <property type="entry name" value="C-terminal effector domain of the bipartite response regulators"/>
    <property type="match status" value="1"/>
</dbReference>
<keyword evidence="6 11" id="KW-0238">DNA-binding</keyword>
<dbReference type="GO" id="GO:0000976">
    <property type="term" value="F:transcription cis-regulatory region binding"/>
    <property type="evidence" value="ECO:0007669"/>
    <property type="project" value="TreeGrafter"/>
</dbReference>
<feature type="domain" description="Response regulatory" evidence="12">
    <location>
        <begin position="1"/>
        <end position="114"/>
    </location>
</feature>
<dbReference type="Pfam" id="PF00072">
    <property type="entry name" value="Response_reg"/>
    <property type="match status" value="1"/>
</dbReference>
<protein>
    <recommendedName>
        <fullName evidence="9">Regulatory protein VirG</fullName>
    </recommendedName>
</protein>
<reference evidence="14 15" key="1">
    <citation type="submission" date="2016-10" db="EMBL/GenBank/DDBJ databases">
        <authorList>
            <person name="de Groot N.N."/>
        </authorList>
    </citation>
    <scope>NUCLEOTIDE SEQUENCE [LARGE SCALE GENOMIC DNA]</scope>
    <source>
        <strain evidence="15">L7-484,KACC 16230,DSM 25025</strain>
    </source>
</reference>
<dbReference type="FunFam" id="3.40.50.2300:FF:000001">
    <property type="entry name" value="DNA-binding response regulator PhoB"/>
    <property type="match status" value="1"/>
</dbReference>
<feature type="modified residue" description="4-aspartylphosphate" evidence="10">
    <location>
        <position position="50"/>
    </location>
</feature>
<dbReference type="SUPFAM" id="SSF52172">
    <property type="entry name" value="CheY-like"/>
    <property type="match status" value="1"/>
</dbReference>
<dbReference type="GO" id="GO:0000156">
    <property type="term" value="F:phosphorelay response regulator activity"/>
    <property type="evidence" value="ECO:0007669"/>
    <property type="project" value="TreeGrafter"/>
</dbReference>
<keyword evidence="8" id="KW-0804">Transcription</keyword>
<evidence type="ECO:0000256" key="4">
    <source>
        <dbReference type="ARBA" id="ARBA00023012"/>
    </source>
</evidence>
<keyword evidence="2" id="KW-0963">Cytoplasm</keyword>
<gene>
    <name evidence="14" type="ORF">SAMN05192530_107169</name>
</gene>
<evidence type="ECO:0000256" key="8">
    <source>
        <dbReference type="ARBA" id="ARBA00023163"/>
    </source>
</evidence>
<dbReference type="SMART" id="SM00862">
    <property type="entry name" value="Trans_reg_C"/>
    <property type="match status" value="1"/>
</dbReference>
<evidence type="ECO:0000256" key="9">
    <source>
        <dbReference type="ARBA" id="ARBA00067337"/>
    </source>
</evidence>
<evidence type="ECO:0000256" key="3">
    <source>
        <dbReference type="ARBA" id="ARBA00022553"/>
    </source>
</evidence>
<evidence type="ECO:0000256" key="11">
    <source>
        <dbReference type="PROSITE-ProRule" id="PRU01091"/>
    </source>
</evidence>
<evidence type="ECO:0000256" key="1">
    <source>
        <dbReference type="ARBA" id="ARBA00004496"/>
    </source>
</evidence>
<evidence type="ECO:0000256" key="2">
    <source>
        <dbReference type="ARBA" id="ARBA00022490"/>
    </source>
</evidence>
<evidence type="ECO:0000256" key="7">
    <source>
        <dbReference type="ARBA" id="ARBA00023159"/>
    </source>
</evidence>
<evidence type="ECO:0000313" key="14">
    <source>
        <dbReference type="EMBL" id="SDO52722.1"/>
    </source>
</evidence>
<dbReference type="PROSITE" id="PS50110">
    <property type="entry name" value="RESPONSE_REGULATORY"/>
    <property type="match status" value="1"/>
</dbReference>
<dbReference type="InterPro" id="IPR011006">
    <property type="entry name" value="CheY-like_superfamily"/>
</dbReference>
<dbReference type="GO" id="GO:0006355">
    <property type="term" value="P:regulation of DNA-templated transcription"/>
    <property type="evidence" value="ECO:0007669"/>
    <property type="project" value="InterPro"/>
</dbReference>
<evidence type="ECO:0000259" key="13">
    <source>
        <dbReference type="PROSITE" id="PS51755"/>
    </source>
</evidence>
<keyword evidence="15" id="KW-1185">Reference proteome</keyword>
<sequence length="232" mass="25916">MILVVEDDPVIASLLAKTLDEAGMTARTAGSGIEMDVQMRRETFDLIVLDLMLPGEDGFQICRRLRAQSTIPILMLTAQHEEIDRIVGLELGADDYVTKPFSTREVMARIRSLLRRASYAPEEGDTSRPLRFDDWTIDPKRRQVRNPSGARVSLTTTEFDLLLALCRNPNRVLSREQLLTMTHAGLAGPVERSIDVHISRLRAKIEPDPAQPTLLTTVRLAGYMFTASVESA</sequence>
<accession>A0A1H0KAE4</accession>
<dbReference type="InterPro" id="IPR001789">
    <property type="entry name" value="Sig_transdc_resp-reg_receiver"/>
</dbReference>
<dbReference type="STRING" id="1166073.SAMN05192530_107169"/>
<keyword evidence="5" id="KW-0805">Transcription regulation</keyword>
<dbReference type="InterPro" id="IPR001867">
    <property type="entry name" value="OmpR/PhoB-type_DNA-bd"/>
</dbReference>
<dbReference type="InterPro" id="IPR036388">
    <property type="entry name" value="WH-like_DNA-bd_sf"/>
</dbReference>
<keyword evidence="3 10" id="KW-0597">Phosphoprotein</keyword>
<name>A0A1H0KAE4_9HYPH</name>
<organism evidence="14 15">
    <name type="scientific">Aureimonas jatrophae</name>
    <dbReference type="NCBI Taxonomy" id="1166073"/>
    <lineage>
        <taxon>Bacteria</taxon>
        <taxon>Pseudomonadati</taxon>
        <taxon>Pseudomonadota</taxon>
        <taxon>Alphaproteobacteria</taxon>
        <taxon>Hyphomicrobiales</taxon>
        <taxon>Aurantimonadaceae</taxon>
        <taxon>Aureimonas</taxon>
    </lineage>
</organism>
<evidence type="ECO:0000256" key="6">
    <source>
        <dbReference type="ARBA" id="ARBA00023125"/>
    </source>
</evidence>
<evidence type="ECO:0000313" key="15">
    <source>
        <dbReference type="Proteomes" id="UP000198793"/>
    </source>
</evidence>
<evidence type="ECO:0000256" key="10">
    <source>
        <dbReference type="PROSITE-ProRule" id="PRU00169"/>
    </source>
</evidence>
<dbReference type="GO" id="GO:0032993">
    <property type="term" value="C:protein-DNA complex"/>
    <property type="evidence" value="ECO:0007669"/>
    <property type="project" value="TreeGrafter"/>
</dbReference>
<dbReference type="CDD" id="cd00383">
    <property type="entry name" value="trans_reg_C"/>
    <property type="match status" value="1"/>
</dbReference>
<comment type="subcellular location">
    <subcellularLocation>
        <location evidence="1">Cytoplasm</location>
    </subcellularLocation>
</comment>
<keyword evidence="4" id="KW-0902">Two-component regulatory system</keyword>
<evidence type="ECO:0000256" key="5">
    <source>
        <dbReference type="ARBA" id="ARBA00023015"/>
    </source>
</evidence>
<feature type="domain" description="OmpR/PhoB-type" evidence="13">
    <location>
        <begin position="127"/>
        <end position="227"/>
    </location>
</feature>
<dbReference type="EMBL" id="FNIT01000007">
    <property type="protein sequence ID" value="SDO52722.1"/>
    <property type="molecule type" value="Genomic_DNA"/>
</dbReference>
<dbReference type="FunFam" id="1.10.10.10:FF:000099">
    <property type="entry name" value="Two-component system response regulator TorR"/>
    <property type="match status" value="1"/>
</dbReference>
<dbReference type="SMART" id="SM00448">
    <property type="entry name" value="REC"/>
    <property type="match status" value="1"/>
</dbReference>
<dbReference type="AlphaFoldDB" id="A0A1H0KAE4"/>
<dbReference type="Gene3D" id="6.10.250.690">
    <property type="match status" value="1"/>
</dbReference>
<proteinExistence type="predicted"/>
<dbReference type="Gene3D" id="1.10.10.10">
    <property type="entry name" value="Winged helix-like DNA-binding domain superfamily/Winged helix DNA-binding domain"/>
    <property type="match status" value="1"/>
</dbReference>
<dbReference type="PROSITE" id="PS51755">
    <property type="entry name" value="OMPR_PHOB"/>
    <property type="match status" value="1"/>
</dbReference>
<keyword evidence="7" id="KW-0010">Activator</keyword>
<feature type="DNA-binding region" description="OmpR/PhoB-type" evidence="11">
    <location>
        <begin position="127"/>
        <end position="227"/>
    </location>
</feature>
<dbReference type="GO" id="GO:0005829">
    <property type="term" value="C:cytosol"/>
    <property type="evidence" value="ECO:0007669"/>
    <property type="project" value="TreeGrafter"/>
</dbReference>
<dbReference type="Gene3D" id="3.40.50.2300">
    <property type="match status" value="1"/>
</dbReference>
<dbReference type="PANTHER" id="PTHR48111">
    <property type="entry name" value="REGULATOR OF RPOS"/>
    <property type="match status" value="1"/>
</dbReference>
<dbReference type="Pfam" id="PF00486">
    <property type="entry name" value="Trans_reg_C"/>
    <property type="match status" value="1"/>
</dbReference>
<dbReference type="PANTHER" id="PTHR48111:SF4">
    <property type="entry name" value="DNA-BINDING DUAL TRANSCRIPTIONAL REGULATOR OMPR"/>
    <property type="match status" value="1"/>
</dbReference>
<dbReference type="InterPro" id="IPR039420">
    <property type="entry name" value="WalR-like"/>
</dbReference>